<keyword evidence="1" id="KW-0677">Repeat</keyword>
<organism evidence="5 6">
    <name type="scientific">Trichomonas vaginalis (strain ATCC PRA-98 / G3)</name>
    <dbReference type="NCBI Taxonomy" id="412133"/>
    <lineage>
        <taxon>Eukaryota</taxon>
        <taxon>Metamonada</taxon>
        <taxon>Parabasalia</taxon>
        <taxon>Trichomonadida</taxon>
        <taxon>Trichomonadidae</taxon>
        <taxon>Trichomonas</taxon>
    </lineage>
</organism>
<dbReference type="AlphaFoldDB" id="A2FZW2"/>
<dbReference type="eggNOG" id="KOG0504">
    <property type="taxonomic scope" value="Eukaryota"/>
</dbReference>
<dbReference type="VEuPathDB" id="TrichDB:TVAGG3_1049680"/>
<dbReference type="VEuPathDB" id="TrichDB:TVAG_478180"/>
<keyword evidence="6" id="KW-1185">Reference proteome</keyword>
<dbReference type="InParanoid" id="A2FZW2"/>
<dbReference type="PROSITE" id="PS50297">
    <property type="entry name" value="ANK_REP_REGION"/>
    <property type="match status" value="1"/>
</dbReference>
<dbReference type="InterPro" id="IPR002110">
    <property type="entry name" value="Ankyrin_rpt"/>
</dbReference>
<dbReference type="SMART" id="SM00248">
    <property type="entry name" value="ANK"/>
    <property type="match status" value="2"/>
</dbReference>
<gene>
    <name evidence="5" type="ORF">TVAG_478180</name>
</gene>
<dbReference type="InterPro" id="IPR036770">
    <property type="entry name" value="Ankyrin_rpt-contain_sf"/>
</dbReference>
<sequence>METNELKRQNIQIKQELQLITDKYNQLRAEKEKLTSQVKTLNETIENLIGEESVVWIEAEFLRNYTSKSKESCKQTANNEDIIKFFGSNSKSKIKRFEKDSIAATMKKVRNENLFNKIYEYLINSGEDKDENLQFVAERGFPYISNKFHCVFFELAIQEKFQICSKLMQYGIDPNVKDCEGLSILHILTRRGCLEGLKIFIPSCDVNQAAPDGRTPLHIASHNGYSSIVSYLCSLKNIQIDIKDKNGLRPIDIAKDNTIVSILKDHGSTT</sequence>
<evidence type="ECO:0000256" key="4">
    <source>
        <dbReference type="SAM" id="Coils"/>
    </source>
</evidence>
<keyword evidence="2 3" id="KW-0040">ANK repeat</keyword>
<evidence type="ECO:0000256" key="1">
    <source>
        <dbReference type="ARBA" id="ARBA00022737"/>
    </source>
</evidence>
<evidence type="ECO:0000256" key="3">
    <source>
        <dbReference type="PROSITE-ProRule" id="PRU00023"/>
    </source>
</evidence>
<dbReference type="SMR" id="A2FZW2"/>
<feature type="repeat" description="ANK" evidence="3">
    <location>
        <begin position="212"/>
        <end position="232"/>
    </location>
</feature>
<keyword evidence="4" id="KW-0175">Coiled coil</keyword>
<accession>A2FZW2</accession>
<dbReference type="Gene3D" id="1.25.40.20">
    <property type="entry name" value="Ankyrin repeat-containing domain"/>
    <property type="match status" value="1"/>
</dbReference>
<proteinExistence type="predicted"/>
<evidence type="ECO:0000313" key="6">
    <source>
        <dbReference type="Proteomes" id="UP000001542"/>
    </source>
</evidence>
<dbReference type="EMBL" id="DS114189">
    <property type="protein sequence ID" value="EAX89561.1"/>
    <property type="molecule type" value="Genomic_DNA"/>
</dbReference>
<dbReference type="Proteomes" id="UP000001542">
    <property type="component" value="Unassembled WGS sequence"/>
</dbReference>
<dbReference type="Pfam" id="PF12796">
    <property type="entry name" value="Ank_2"/>
    <property type="match status" value="1"/>
</dbReference>
<dbReference type="PANTHER" id="PTHR24188">
    <property type="entry name" value="ANKYRIN REPEAT PROTEIN"/>
    <property type="match status" value="1"/>
</dbReference>
<evidence type="ECO:0000313" key="5">
    <source>
        <dbReference type="EMBL" id="EAX89561.1"/>
    </source>
</evidence>
<dbReference type="PANTHER" id="PTHR24188:SF29">
    <property type="entry name" value="GH09064P"/>
    <property type="match status" value="1"/>
</dbReference>
<reference evidence="5" key="2">
    <citation type="journal article" date="2007" name="Science">
        <title>Draft genome sequence of the sexually transmitted pathogen Trichomonas vaginalis.</title>
        <authorList>
            <person name="Carlton J.M."/>
            <person name="Hirt R.P."/>
            <person name="Silva J.C."/>
            <person name="Delcher A.L."/>
            <person name="Schatz M."/>
            <person name="Zhao Q."/>
            <person name="Wortman J.R."/>
            <person name="Bidwell S.L."/>
            <person name="Alsmark U.C.M."/>
            <person name="Besteiro S."/>
            <person name="Sicheritz-Ponten T."/>
            <person name="Noel C.J."/>
            <person name="Dacks J.B."/>
            <person name="Foster P.G."/>
            <person name="Simillion C."/>
            <person name="Van de Peer Y."/>
            <person name="Miranda-Saavedra D."/>
            <person name="Barton G.J."/>
            <person name="Westrop G.D."/>
            <person name="Mueller S."/>
            <person name="Dessi D."/>
            <person name="Fiori P.L."/>
            <person name="Ren Q."/>
            <person name="Paulsen I."/>
            <person name="Zhang H."/>
            <person name="Bastida-Corcuera F.D."/>
            <person name="Simoes-Barbosa A."/>
            <person name="Brown M.T."/>
            <person name="Hayes R.D."/>
            <person name="Mukherjee M."/>
            <person name="Okumura C.Y."/>
            <person name="Schneider R."/>
            <person name="Smith A.J."/>
            <person name="Vanacova S."/>
            <person name="Villalvazo M."/>
            <person name="Haas B.J."/>
            <person name="Pertea M."/>
            <person name="Feldblyum T.V."/>
            <person name="Utterback T.R."/>
            <person name="Shu C.L."/>
            <person name="Osoegawa K."/>
            <person name="de Jong P.J."/>
            <person name="Hrdy I."/>
            <person name="Horvathova L."/>
            <person name="Zubacova Z."/>
            <person name="Dolezal P."/>
            <person name="Malik S.B."/>
            <person name="Logsdon J.M. Jr."/>
            <person name="Henze K."/>
            <person name="Gupta A."/>
            <person name="Wang C.C."/>
            <person name="Dunne R.L."/>
            <person name="Upcroft J.A."/>
            <person name="Upcroft P."/>
            <person name="White O."/>
            <person name="Salzberg S.L."/>
            <person name="Tang P."/>
            <person name="Chiu C.-H."/>
            <person name="Lee Y.-S."/>
            <person name="Embley T.M."/>
            <person name="Coombs G.H."/>
            <person name="Mottram J.C."/>
            <person name="Tachezy J."/>
            <person name="Fraser-Liggett C.M."/>
            <person name="Johnson P.J."/>
        </authorList>
    </citation>
    <scope>NUCLEOTIDE SEQUENCE [LARGE SCALE GENOMIC DNA]</scope>
    <source>
        <strain evidence="5">G3</strain>
    </source>
</reference>
<protein>
    <submittedName>
        <fullName evidence="5">Uncharacterized protein</fullName>
    </submittedName>
</protein>
<evidence type="ECO:0000256" key="2">
    <source>
        <dbReference type="ARBA" id="ARBA00023043"/>
    </source>
</evidence>
<dbReference type="OrthoDB" id="15055at2759"/>
<feature type="coiled-coil region" evidence="4">
    <location>
        <begin position="3"/>
        <end position="51"/>
    </location>
</feature>
<dbReference type="SUPFAM" id="SSF48403">
    <property type="entry name" value="Ankyrin repeat"/>
    <property type="match status" value="1"/>
</dbReference>
<reference evidence="5" key="1">
    <citation type="submission" date="2006-10" db="EMBL/GenBank/DDBJ databases">
        <authorList>
            <person name="Amadeo P."/>
            <person name="Zhao Q."/>
            <person name="Wortman J."/>
            <person name="Fraser-Liggett C."/>
            <person name="Carlton J."/>
        </authorList>
    </citation>
    <scope>NUCLEOTIDE SEQUENCE</scope>
    <source>
        <strain evidence="5">G3</strain>
    </source>
</reference>
<dbReference type="PROSITE" id="PS50088">
    <property type="entry name" value="ANK_REPEAT"/>
    <property type="match status" value="1"/>
</dbReference>
<dbReference type="STRING" id="5722.A2FZW2"/>
<name>A2FZW2_TRIV3</name>